<name>A0ABR9HSY3_9PSEU</name>
<dbReference type="SUPFAM" id="SSF47240">
    <property type="entry name" value="Ferritin-like"/>
    <property type="match status" value="1"/>
</dbReference>
<proteinExistence type="predicted"/>
<dbReference type="InterPro" id="IPR009078">
    <property type="entry name" value="Ferritin-like_SF"/>
</dbReference>
<comment type="caution">
    <text evidence="3">The sequence shown here is derived from an EMBL/GenBank/DDBJ whole genome shotgun (WGS) entry which is preliminary data.</text>
</comment>
<evidence type="ECO:0000256" key="1">
    <source>
        <dbReference type="SAM" id="SignalP"/>
    </source>
</evidence>
<feature type="chain" id="PRO_5046029864" description="DUF2202 domain-containing protein" evidence="1">
    <location>
        <begin position="29"/>
        <end position="216"/>
    </location>
</feature>
<feature type="domain" description="DUF2202" evidence="2">
    <location>
        <begin position="85"/>
        <end position="211"/>
    </location>
</feature>
<dbReference type="Pfam" id="PF09968">
    <property type="entry name" value="DUF2202"/>
    <property type="match status" value="1"/>
</dbReference>
<protein>
    <recommendedName>
        <fullName evidence="2">DUF2202 domain-containing protein</fullName>
    </recommendedName>
</protein>
<evidence type="ECO:0000313" key="3">
    <source>
        <dbReference type="EMBL" id="MBE1494035.1"/>
    </source>
</evidence>
<dbReference type="Gene3D" id="1.20.1260.10">
    <property type="match status" value="1"/>
</dbReference>
<feature type="signal peptide" evidence="1">
    <location>
        <begin position="1"/>
        <end position="28"/>
    </location>
</feature>
<dbReference type="Proteomes" id="UP000631670">
    <property type="component" value="Unassembled WGS sequence"/>
</dbReference>
<gene>
    <name evidence="3" type="ORF">H4696_001135</name>
</gene>
<dbReference type="InterPro" id="IPR012347">
    <property type="entry name" value="Ferritin-like"/>
</dbReference>
<organism evidence="3 4">
    <name type="scientific">Amycolatopsis lexingtonensis</name>
    <dbReference type="NCBI Taxonomy" id="218822"/>
    <lineage>
        <taxon>Bacteria</taxon>
        <taxon>Bacillati</taxon>
        <taxon>Actinomycetota</taxon>
        <taxon>Actinomycetes</taxon>
        <taxon>Pseudonocardiales</taxon>
        <taxon>Pseudonocardiaceae</taxon>
        <taxon>Amycolatopsis</taxon>
    </lineage>
</organism>
<keyword evidence="4" id="KW-1185">Reference proteome</keyword>
<sequence>MKTRTLITTIAAGGILSVGALVAIPAFASGPPAGTGPGRDAGSGLMVQGGMGRGGMNRDGGCLAGVADPSGTLSEAQRTTLAANAEEEKLAHDLYTAFAGRYDAVVFDRIAGAETAHLNAVRSLMTRYGVTDPTAGQAPGHFTTPAVQATYDKLLAQGASGQAAALEVGRTVETTDIADLRKALDGLTAPDVQRIYQHLLTASQHHLTAFDNWLAR</sequence>
<dbReference type="InterPro" id="IPR019243">
    <property type="entry name" value="DUF2202"/>
</dbReference>
<evidence type="ECO:0000259" key="2">
    <source>
        <dbReference type="Pfam" id="PF09968"/>
    </source>
</evidence>
<dbReference type="RefSeq" id="WP_086862099.1">
    <property type="nucleotide sequence ID" value="NZ_JADBEG010000001.1"/>
</dbReference>
<accession>A0ABR9HSY3</accession>
<dbReference type="CDD" id="cd01048">
    <property type="entry name" value="Ferritin_like_AB2"/>
    <property type="match status" value="1"/>
</dbReference>
<reference evidence="3 4" key="1">
    <citation type="submission" date="2020-10" db="EMBL/GenBank/DDBJ databases">
        <title>Sequencing the genomes of 1000 actinobacteria strains.</title>
        <authorList>
            <person name="Klenk H.-P."/>
        </authorList>
    </citation>
    <scope>NUCLEOTIDE SEQUENCE [LARGE SCALE GENOMIC DNA]</scope>
    <source>
        <strain evidence="3 4">DSM 44653</strain>
    </source>
</reference>
<dbReference type="EMBL" id="JADBEG010000001">
    <property type="protein sequence ID" value="MBE1494035.1"/>
    <property type="molecule type" value="Genomic_DNA"/>
</dbReference>
<keyword evidence="1" id="KW-0732">Signal</keyword>
<evidence type="ECO:0000313" key="4">
    <source>
        <dbReference type="Proteomes" id="UP000631670"/>
    </source>
</evidence>